<feature type="non-terminal residue" evidence="3">
    <location>
        <position position="1"/>
    </location>
</feature>
<keyword evidence="2" id="KW-0812">Transmembrane</keyword>
<name>A0A2S4LRU4_9BURK</name>
<organism evidence="3 4">
    <name type="scientific">Paraburkholderia eburnea</name>
    <dbReference type="NCBI Taxonomy" id="1189126"/>
    <lineage>
        <taxon>Bacteria</taxon>
        <taxon>Pseudomonadati</taxon>
        <taxon>Pseudomonadota</taxon>
        <taxon>Betaproteobacteria</taxon>
        <taxon>Burkholderiales</taxon>
        <taxon>Burkholderiaceae</taxon>
        <taxon>Paraburkholderia</taxon>
    </lineage>
</organism>
<feature type="transmembrane region" description="Helical" evidence="2">
    <location>
        <begin position="6"/>
        <end position="23"/>
    </location>
</feature>
<evidence type="ECO:0000256" key="1">
    <source>
        <dbReference type="SAM" id="MobiDB-lite"/>
    </source>
</evidence>
<comment type="caution">
    <text evidence="3">The sequence shown here is derived from an EMBL/GenBank/DDBJ whole genome shotgun (WGS) entry which is preliminary data.</text>
</comment>
<proteinExistence type="predicted"/>
<gene>
    <name evidence="3" type="ORF">B0G62_1484</name>
</gene>
<evidence type="ECO:0000313" key="4">
    <source>
        <dbReference type="Proteomes" id="UP000237381"/>
    </source>
</evidence>
<keyword evidence="2" id="KW-1133">Transmembrane helix</keyword>
<keyword evidence="2" id="KW-0472">Membrane</keyword>
<keyword evidence="4" id="KW-1185">Reference proteome</keyword>
<reference evidence="3 4" key="1">
    <citation type="submission" date="2018-01" db="EMBL/GenBank/DDBJ databases">
        <title>Genomic Encyclopedia of Type Strains, Phase III (KMG-III): the genomes of soil and plant-associated and newly described type strains.</title>
        <authorList>
            <person name="Whitman W."/>
        </authorList>
    </citation>
    <scope>NUCLEOTIDE SEQUENCE [LARGE SCALE GENOMIC DNA]</scope>
    <source>
        <strain evidence="3 4">JCM 18070</strain>
    </source>
</reference>
<dbReference type="AlphaFoldDB" id="A0A2S4LRU4"/>
<dbReference type="Proteomes" id="UP000237381">
    <property type="component" value="Unassembled WGS sequence"/>
</dbReference>
<sequence length="63" mass="6582">ALATLFISAVTIGVIAVNQLMSAREKKRMRDMQMAFIQPDPAESSTPGTPPGAVGSPIGRRAA</sequence>
<evidence type="ECO:0000313" key="3">
    <source>
        <dbReference type="EMBL" id="POR45069.1"/>
    </source>
</evidence>
<dbReference type="EMBL" id="PQGA01000048">
    <property type="protein sequence ID" value="POR45069.1"/>
    <property type="molecule type" value="Genomic_DNA"/>
</dbReference>
<evidence type="ECO:0000256" key="2">
    <source>
        <dbReference type="SAM" id="Phobius"/>
    </source>
</evidence>
<protein>
    <submittedName>
        <fullName evidence="3">Uncharacterized protein</fullName>
    </submittedName>
</protein>
<accession>A0A2S4LRU4</accession>
<feature type="region of interest" description="Disordered" evidence="1">
    <location>
        <begin position="38"/>
        <end position="63"/>
    </location>
</feature>